<proteinExistence type="predicted"/>
<dbReference type="InterPro" id="IPR036875">
    <property type="entry name" value="Znf_CCHC_sf"/>
</dbReference>
<dbReference type="Proteomes" id="UP000479710">
    <property type="component" value="Unassembled WGS sequence"/>
</dbReference>
<dbReference type="OrthoDB" id="95110at2759"/>
<name>A0A6G1BNW5_9ORYZ</name>
<dbReference type="Gene3D" id="4.10.60.10">
    <property type="entry name" value="Zinc finger, CCHC-type"/>
    <property type="match status" value="1"/>
</dbReference>
<comment type="caution">
    <text evidence="1">The sequence shown here is derived from an EMBL/GenBank/DDBJ whole genome shotgun (WGS) entry which is preliminary data.</text>
</comment>
<keyword evidence="2" id="KW-1185">Reference proteome</keyword>
<dbReference type="AlphaFoldDB" id="A0A6G1BNW5"/>
<evidence type="ECO:0008006" key="3">
    <source>
        <dbReference type="Google" id="ProtNLM"/>
    </source>
</evidence>
<dbReference type="SUPFAM" id="SSF57756">
    <property type="entry name" value="Retrovirus zinc finger-like domains"/>
    <property type="match status" value="1"/>
</dbReference>
<organism evidence="1 2">
    <name type="scientific">Oryza meyeriana var. granulata</name>
    <dbReference type="NCBI Taxonomy" id="110450"/>
    <lineage>
        <taxon>Eukaryota</taxon>
        <taxon>Viridiplantae</taxon>
        <taxon>Streptophyta</taxon>
        <taxon>Embryophyta</taxon>
        <taxon>Tracheophyta</taxon>
        <taxon>Spermatophyta</taxon>
        <taxon>Magnoliopsida</taxon>
        <taxon>Liliopsida</taxon>
        <taxon>Poales</taxon>
        <taxon>Poaceae</taxon>
        <taxon>BOP clade</taxon>
        <taxon>Oryzoideae</taxon>
        <taxon>Oryzeae</taxon>
        <taxon>Oryzinae</taxon>
        <taxon>Oryza</taxon>
        <taxon>Oryza meyeriana</taxon>
    </lineage>
</organism>
<accession>A0A6G1BNW5</accession>
<protein>
    <recommendedName>
        <fullName evidence="3">CCHC-type domain-containing protein</fullName>
    </recommendedName>
</protein>
<gene>
    <name evidence="1" type="ORF">E2562_028660</name>
</gene>
<dbReference type="GO" id="GO:0008270">
    <property type="term" value="F:zinc ion binding"/>
    <property type="evidence" value="ECO:0007669"/>
    <property type="project" value="InterPro"/>
</dbReference>
<dbReference type="EMBL" id="SPHZ02000012">
    <property type="protein sequence ID" value="KAF0889566.1"/>
    <property type="molecule type" value="Genomic_DNA"/>
</dbReference>
<reference evidence="1 2" key="1">
    <citation type="submission" date="2019-11" db="EMBL/GenBank/DDBJ databases">
        <title>Whole genome sequence of Oryza granulata.</title>
        <authorList>
            <person name="Li W."/>
        </authorList>
    </citation>
    <scope>NUCLEOTIDE SEQUENCE [LARGE SCALE GENOMIC DNA]</scope>
    <source>
        <strain evidence="2">cv. Menghai</strain>
        <tissue evidence="1">Leaf</tissue>
    </source>
</reference>
<evidence type="ECO:0000313" key="2">
    <source>
        <dbReference type="Proteomes" id="UP000479710"/>
    </source>
</evidence>
<sequence>MTDGSCEASSFTPFLETDGTAVVRLDLLGSTAVVMAAVVAEGDQQFEMLPEEDLVLISSRAYKALNNVRMRRWGGTALGSLNCFEYGQPGHIKANCPKLKKNEEKEPIQRSSRRNTSKRTNFFRMAKTVLAAIEECDLNDIDFESDDEPSDKKNKKKDFDDDFIGMCFMAKTR</sequence>
<dbReference type="GO" id="GO:0003676">
    <property type="term" value="F:nucleic acid binding"/>
    <property type="evidence" value="ECO:0007669"/>
    <property type="project" value="InterPro"/>
</dbReference>
<evidence type="ECO:0000313" key="1">
    <source>
        <dbReference type="EMBL" id="KAF0889566.1"/>
    </source>
</evidence>